<accession>A0ABU6ZS82</accession>
<dbReference type="EMBL" id="JASCZI010273447">
    <property type="protein sequence ID" value="MED6224854.1"/>
    <property type="molecule type" value="Genomic_DNA"/>
</dbReference>
<organism evidence="3 4">
    <name type="scientific">Stylosanthes scabra</name>
    <dbReference type="NCBI Taxonomy" id="79078"/>
    <lineage>
        <taxon>Eukaryota</taxon>
        <taxon>Viridiplantae</taxon>
        <taxon>Streptophyta</taxon>
        <taxon>Embryophyta</taxon>
        <taxon>Tracheophyta</taxon>
        <taxon>Spermatophyta</taxon>
        <taxon>Magnoliopsida</taxon>
        <taxon>eudicotyledons</taxon>
        <taxon>Gunneridae</taxon>
        <taxon>Pentapetalae</taxon>
        <taxon>rosids</taxon>
        <taxon>fabids</taxon>
        <taxon>Fabales</taxon>
        <taxon>Fabaceae</taxon>
        <taxon>Papilionoideae</taxon>
        <taxon>50 kb inversion clade</taxon>
        <taxon>dalbergioids sensu lato</taxon>
        <taxon>Dalbergieae</taxon>
        <taxon>Pterocarpus clade</taxon>
        <taxon>Stylosanthes</taxon>
    </lineage>
</organism>
<dbReference type="Pfam" id="PF20167">
    <property type="entry name" value="Transposase_32"/>
    <property type="match status" value="1"/>
</dbReference>
<comment type="caution">
    <text evidence="3">The sequence shown here is derived from an EMBL/GenBank/DDBJ whole genome shotgun (WGS) entry which is preliminary data.</text>
</comment>
<feature type="compositionally biased region" description="Low complexity" evidence="1">
    <location>
        <begin position="203"/>
        <end position="215"/>
    </location>
</feature>
<reference evidence="3 4" key="1">
    <citation type="journal article" date="2023" name="Plants (Basel)">
        <title>Bridging the Gap: Combining Genomics and Transcriptomics Approaches to Understand Stylosanthes scabra, an Orphan Legume from the Brazilian Caatinga.</title>
        <authorList>
            <person name="Ferreira-Neto J.R.C."/>
            <person name="da Silva M.D."/>
            <person name="Binneck E."/>
            <person name="de Melo N.F."/>
            <person name="da Silva R.H."/>
            <person name="de Melo A.L.T.M."/>
            <person name="Pandolfi V."/>
            <person name="Bustamante F.O."/>
            <person name="Brasileiro-Vidal A.C."/>
            <person name="Benko-Iseppon A.M."/>
        </authorList>
    </citation>
    <scope>NUCLEOTIDE SEQUENCE [LARGE SCALE GENOMIC DNA]</scope>
    <source>
        <tissue evidence="3">Leaves</tissue>
    </source>
</reference>
<evidence type="ECO:0000313" key="4">
    <source>
        <dbReference type="Proteomes" id="UP001341840"/>
    </source>
</evidence>
<dbReference type="Proteomes" id="UP001341840">
    <property type="component" value="Unassembled WGS sequence"/>
</dbReference>
<feature type="domain" description="Putative plant transposon protein" evidence="2">
    <location>
        <begin position="77"/>
        <end position="148"/>
    </location>
</feature>
<name>A0ABU6ZS82_9FABA</name>
<evidence type="ECO:0000256" key="1">
    <source>
        <dbReference type="SAM" id="MobiDB-lite"/>
    </source>
</evidence>
<dbReference type="InterPro" id="IPR046796">
    <property type="entry name" value="Transposase_32_dom"/>
</dbReference>
<protein>
    <recommendedName>
        <fullName evidence="2">Putative plant transposon protein domain-containing protein</fullName>
    </recommendedName>
</protein>
<sequence>MMQGAILKVSGVGSAWMHAGQGNFPRICVGLLRLCVGVKLVRESGSCLNMSRRELERETLVLRYCVRIGRSVRGRPSFTIHSLVPTGNKSEITVARAIPIHSIMKGEEVRVENIIADNIAVISQGVHGKGKLGFPSTIYKLCKDARVPMREFKRTSRIPQEKPITAKRIETTRLPGNVPQQQDEDDEDEPMPQAGGGNEGDQDLQQYHQFQQPPQ</sequence>
<keyword evidence="4" id="KW-1185">Reference proteome</keyword>
<gene>
    <name evidence="3" type="ORF">PIB30_088173</name>
</gene>
<feature type="region of interest" description="Disordered" evidence="1">
    <location>
        <begin position="152"/>
        <end position="215"/>
    </location>
</feature>
<evidence type="ECO:0000259" key="2">
    <source>
        <dbReference type="Pfam" id="PF20167"/>
    </source>
</evidence>
<evidence type="ECO:0000313" key="3">
    <source>
        <dbReference type="EMBL" id="MED6224854.1"/>
    </source>
</evidence>
<proteinExistence type="predicted"/>